<dbReference type="AlphaFoldDB" id="L0IEX7"/>
<proteinExistence type="predicted"/>
<feature type="domain" description="DUF7305" evidence="2">
    <location>
        <begin position="266"/>
        <end position="470"/>
    </location>
</feature>
<dbReference type="InterPro" id="IPR055729">
    <property type="entry name" value="DUF7305"/>
</dbReference>
<organism evidence="3 4">
    <name type="scientific">Halovivax ruber (strain DSM 18193 / JCM 13892 / XH-70)</name>
    <dbReference type="NCBI Taxonomy" id="797302"/>
    <lineage>
        <taxon>Archaea</taxon>
        <taxon>Methanobacteriati</taxon>
        <taxon>Methanobacteriota</taxon>
        <taxon>Stenosarchaea group</taxon>
        <taxon>Halobacteria</taxon>
        <taxon>Halobacteriales</taxon>
        <taxon>Natrialbaceae</taxon>
        <taxon>Halovivax</taxon>
    </lineage>
</organism>
<dbReference type="OrthoDB" id="148042at2157"/>
<evidence type="ECO:0000259" key="2">
    <source>
        <dbReference type="Pfam" id="PF23981"/>
    </source>
</evidence>
<dbReference type="Pfam" id="PF23960">
    <property type="entry name" value="DUF7289"/>
    <property type="match status" value="1"/>
</dbReference>
<reference evidence="3" key="1">
    <citation type="submission" date="2011-09" db="EMBL/GenBank/DDBJ databases">
        <title>Complete sequence of Halovivax ruber XH-70.</title>
        <authorList>
            <consortium name="US DOE Joint Genome Institute"/>
            <person name="Lucas S."/>
            <person name="Han J."/>
            <person name="Lapidus A."/>
            <person name="Cheng J.-F."/>
            <person name="Goodwin L."/>
            <person name="Pitluck S."/>
            <person name="Peters L."/>
            <person name="Mikhailova N."/>
            <person name="Davenport K."/>
            <person name="Detter J.C."/>
            <person name="Han C."/>
            <person name="Tapia R."/>
            <person name="Land M."/>
            <person name="Hauser L."/>
            <person name="Kyrpides N."/>
            <person name="Ivanova N."/>
            <person name="Pagani I."/>
            <person name="Sproer C."/>
            <person name="Anderson I."/>
            <person name="Woyke T."/>
        </authorList>
    </citation>
    <scope>NUCLEOTIDE SEQUENCE</scope>
    <source>
        <strain evidence="3">XH-70</strain>
    </source>
</reference>
<dbReference type="EMBL" id="CP003050">
    <property type="protein sequence ID" value="AGB16527.1"/>
    <property type="molecule type" value="Genomic_DNA"/>
</dbReference>
<keyword evidence="1" id="KW-0812">Transmembrane</keyword>
<keyword evidence="4" id="KW-1185">Reference proteome</keyword>
<dbReference type="InterPro" id="IPR055713">
    <property type="entry name" value="DUF7289"/>
</dbReference>
<gene>
    <name evidence="3" type="ordered locus">Halru_1929</name>
</gene>
<dbReference type="Proteomes" id="UP000010846">
    <property type="component" value="Chromosome"/>
</dbReference>
<dbReference type="GeneID" id="14377717"/>
<name>L0IEX7_HALRX</name>
<keyword evidence="1" id="KW-1133">Transmembrane helix</keyword>
<dbReference type="Pfam" id="PF23981">
    <property type="entry name" value="DUF7305"/>
    <property type="match status" value="1"/>
</dbReference>
<dbReference type="RefSeq" id="WP_015301148.1">
    <property type="nucleotide sequence ID" value="NC_019964.1"/>
</dbReference>
<dbReference type="KEGG" id="hru:Halru_1929"/>
<feature type="transmembrane region" description="Helical" evidence="1">
    <location>
        <begin position="21"/>
        <end position="42"/>
    </location>
</feature>
<evidence type="ECO:0000313" key="4">
    <source>
        <dbReference type="Proteomes" id="UP000010846"/>
    </source>
</evidence>
<evidence type="ECO:0000313" key="3">
    <source>
        <dbReference type="EMBL" id="AGB16527.1"/>
    </source>
</evidence>
<dbReference type="eggNOG" id="arCOG02911">
    <property type="taxonomic scope" value="Archaea"/>
</dbReference>
<protein>
    <recommendedName>
        <fullName evidence="2">DUF7305 domain-containing protein</fullName>
    </recommendedName>
</protein>
<evidence type="ECO:0000256" key="1">
    <source>
        <dbReference type="SAM" id="Phobius"/>
    </source>
</evidence>
<dbReference type="STRING" id="797302.Halru_1929"/>
<keyword evidence="1" id="KW-0472">Membrane</keyword>
<sequence>MTGRAAVPAEESPPDRAQAEVLGVVLLLGLVAVGSLSLMVVATSAVSDTQSQAETERIEQSFVQLSQTMATATTAGDMPKAVSFDAGESGAITKTDAGTFTIQGGNVNVTRTVGAIEYRHDDGSVVAYQAGGVFAERGNQTRVISNPPISYDPVDETLTLPITDMSESQDLSSGPVRVSTAATDPLREASLVENDTVTLTIQGPYYRGWEEYFRDAAGSGVVDSIDHSKNTVVVKFGYFELDEALDTGATVGGKESKYFHDKHGNIGEYYRQGVLMPEMDPVIDQIIKDSKSDPVADSDNLRMTNGTYYVDEIDGAVDYDVDLTKDDVTLVVGGDVNLDGGDIHVTDRDGKKENVFRIYAGGDKFTLDGEVCVQTGSECEEDATAIQFYGPSTMAVDLGPGSAGTFEGLLYVASNSEQNDWWNNPEGKCGAHHQIHEQANGADFTGSMVAYSVCAQSNGNEFDYDTDLADIDLDAYPDEYSLPPQLTYLNVAVYQMDVDNS</sequence>
<dbReference type="HOGENOM" id="CLU_548167_0_0_2"/>
<accession>L0IEX7</accession>